<dbReference type="KEGG" id="sua:Saut_2060"/>
<name>E0URT9_SULAO</name>
<reference evidence="3" key="1">
    <citation type="journal article" date="2010" name="Stand. Genomic Sci.">
        <title>Complete genome sequence of Sulfurimonas autotrophica type strain (OK10).</title>
        <authorList>
            <person name="Sikorski J."/>
            <person name="Munk C."/>
            <person name="Lapidus A."/>
            <person name="Djao O."/>
            <person name="Lucas S."/>
            <person name="Glavina Del Rio T."/>
            <person name="Nolan M."/>
            <person name="Tice H."/>
            <person name="Han C."/>
            <person name="Cheng J."/>
            <person name="Tapia R."/>
            <person name="Goodwin L."/>
            <person name="Pitluck S."/>
            <person name="Liolios K."/>
            <person name="Ivanova N."/>
            <person name="Mavromatis K."/>
            <person name="Mikhailova N."/>
            <person name="Pati A."/>
            <person name="Sims D."/>
            <person name="Meincke L."/>
            <person name="Brettin T."/>
            <person name="Detter J."/>
            <person name="Chen A."/>
            <person name="Palaniappan K."/>
            <person name="Land M."/>
            <person name="Hauser L."/>
            <person name="Chang Y."/>
            <person name="Jeffries C."/>
            <person name="Rohde M."/>
            <person name="Lang E."/>
            <person name="Spring S."/>
            <person name="Goker M."/>
            <person name="Woyke T."/>
            <person name="Bristow J."/>
            <person name="Eisen J."/>
            <person name="Markowitz V."/>
            <person name="Hugenholtz P."/>
            <person name="Kyrpides N."/>
            <person name="Klenk H."/>
        </authorList>
    </citation>
    <scope>NUCLEOTIDE SEQUENCE [LARGE SCALE GENOMIC DNA]</scope>
    <source>
        <strain evidence="3">ATCC BAA-671 / DSM 16294 / JCM 11897 / OK10</strain>
    </source>
</reference>
<accession>E0URT9</accession>
<evidence type="ECO:0000259" key="1">
    <source>
        <dbReference type="Pfam" id="PF18423"/>
    </source>
</evidence>
<evidence type="ECO:0000313" key="2">
    <source>
        <dbReference type="EMBL" id="ADN10103.1"/>
    </source>
</evidence>
<feature type="domain" description="CopZ zinc binding" evidence="1">
    <location>
        <begin position="22"/>
        <end position="82"/>
    </location>
</feature>
<dbReference type="CDD" id="cd10141">
    <property type="entry name" value="CopZ-like_Fer2_BFD-like"/>
    <property type="match status" value="1"/>
</dbReference>
<evidence type="ECO:0000313" key="3">
    <source>
        <dbReference type="Proteomes" id="UP000007803"/>
    </source>
</evidence>
<dbReference type="RefSeq" id="WP_013327856.1">
    <property type="nucleotide sequence ID" value="NC_014506.1"/>
</dbReference>
<organism evidence="2 3">
    <name type="scientific">Sulfurimonas autotrophica (strain ATCC BAA-671 / DSM 16294 / JCM 11897 / OK10)</name>
    <dbReference type="NCBI Taxonomy" id="563040"/>
    <lineage>
        <taxon>Bacteria</taxon>
        <taxon>Pseudomonadati</taxon>
        <taxon>Campylobacterota</taxon>
        <taxon>Epsilonproteobacteria</taxon>
        <taxon>Campylobacterales</taxon>
        <taxon>Sulfurimonadaceae</taxon>
        <taxon>Sulfurimonas</taxon>
    </lineage>
</organism>
<dbReference type="STRING" id="563040.Saut_2060"/>
<dbReference type="AlphaFoldDB" id="E0URT9"/>
<protein>
    <recommendedName>
        <fullName evidence="1">CopZ zinc binding domain-containing protein</fullName>
    </recommendedName>
</protein>
<proteinExistence type="predicted"/>
<dbReference type="EMBL" id="CP002205">
    <property type="protein sequence ID" value="ADN10103.1"/>
    <property type="molecule type" value="Genomic_DNA"/>
</dbReference>
<gene>
    <name evidence="2" type="ordered locus">Saut_2060</name>
</gene>
<sequence>MFTAFKTEEKNNCCTPQPKGKVECPSCHEKAKGVLGKTLQHLLKDDAKAKLSCFDGFYYCKTATCKVVYFRNNEILTQDDVKVVVGLKEGAEPATVCYCFGWSKEKIKAELEAAGKTTVLEDIKAKMQNPGCSCEILNPSGGCCLGDVSKAIKEIQEIV</sequence>
<dbReference type="HOGENOM" id="CLU_115326_0_0_7"/>
<dbReference type="Pfam" id="PF18423">
    <property type="entry name" value="zf_CopZ"/>
    <property type="match status" value="1"/>
</dbReference>
<dbReference type="Gene3D" id="2.20.25.270">
    <property type="match status" value="1"/>
</dbReference>
<dbReference type="InterPro" id="IPR041854">
    <property type="entry name" value="BFD-like_2Fe2S-bd_dom_sf"/>
</dbReference>
<dbReference type="InterPro" id="IPR040890">
    <property type="entry name" value="Znf_CopZ"/>
</dbReference>
<dbReference type="eggNOG" id="COG2608">
    <property type="taxonomic scope" value="Bacteria"/>
</dbReference>
<dbReference type="Proteomes" id="UP000007803">
    <property type="component" value="Chromosome"/>
</dbReference>
<keyword evidence="3" id="KW-1185">Reference proteome</keyword>
<dbReference type="Gene3D" id="1.10.10.1100">
    <property type="entry name" value="BFD-like [2Fe-2S]-binding domain"/>
    <property type="match status" value="1"/>
</dbReference>
<dbReference type="NCBIfam" id="NF047645">
    <property type="entry name" value="CopZ_Nterm_CC"/>
    <property type="match status" value="1"/>
</dbReference>